<dbReference type="Proteomes" id="UP000287651">
    <property type="component" value="Unassembled WGS sequence"/>
</dbReference>
<evidence type="ECO:0000313" key="3">
    <source>
        <dbReference type="Proteomes" id="UP000287651"/>
    </source>
</evidence>
<protein>
    <submittedName>
        <fullName evidence="2">Uncharacterized protein</fullName>
    </submittedName>
</protein>
<name>A0A427B2J3_ENSVE</name>
<proteinExistence type="predicted"/>
<reference evidence="2 3" key="1">
    <citation type="journal article" date="2014" name="Agronomy (Basel)">
        <title>A Draft Genome Sequence for Ensete ventricosum, the Drought-Tolerant Tree Against Hunger.</title>
        <authorList>
            <person name="Harrison J."/>
            <person name="Moore K.A."/>
            <person name="Paszkiewicz K."/>
            <person name="Jones T."/>
            <person name="Grant M."/>
            <person name="Ambacheew D."/>
            <person name="Muzemil S."/>
            <person name="Studholme D.J."/>
        </authorList>
    </citation>
    <scope>NUCLEOTIDE SEQUENCE [LARGE SCALE GENOMIC DNA]</scope>
</reference>
<accession>A0A427B2J3</accession>
<dbReference type="AlphaFoldDB" id="A0A427B2J3"/>
<dbReference type="EMBL" id="AMZH03000646">
    <property type="protein sequence ID" value="RRT82681.1"/>
    <property type="molecule type" value="Genomic_DNA"/>
</dbReference>
<sequence>METRQSGEQRREIAPKTHVYYSIITTNRAIDELASCPHFSLVSNHIAGQYAAGEICRIFPSRARGLCANAGILPFVRPPCLQVEETNLTVRRCRATMLFSSSNISHAVAARDQDEEEESMGLSLRSRGSDGKKWAVGSGLLGFDPKSKS</sequence>
<evidence type="ECO:0000313" key="2">
    <source>
        <dbReference type="EMBL" id="RRT82681.1"/>
    </source>
</evidence>
<evidence type="ECO:0000256" key="1">
    <source>
        <dbReference type="SAM" id="MobiDB-lite"/>
    </source>
</evidence>
<gene>
    <name evidence="2" type="ORF">B296_00013441</name>
</gene>
<comment type="caution">
    <text evidence="2">The sequence shown here is derived from an EMBL/GenBank/DDBJ whole genome shotgun (WGS) entry which is preliminary data.</text>
</comment>
<organism evidence="2 3">
    <name type="scientific">Ensete ventricosum</name>
    <name type="common">Abyssinian banana</name>
    <name type="synonym">Musa ensete</name>
    <dbReference type="NCBI Taxonomy" id="4639"/>
    <lineage>
        <taxon>Eukaryota</taxon>
        <taxon>Viridiplantae</taxon>
        <taxon>Streptophyta</taxon>
        <taxon>Embryophyta</taxon>
        <taxon>Tracheophyta</taxon>
        <taxon>Spermatophyta</taxon>
        <taxon>Magnoliopsida</taxon>
        <taxon>Liliopsida</taxon>
        <taxon>Zingiberales</taxon>
        <taxon>Musaceae</taxon>
        <taxon>Ensete</taxon>
    </lineage>
</organism>
<feature type="region of interest" description="Disordered" evidence="1">
    <location>
        <begin position="109"/>
        <end position="133"/>
    </location>
</feature>